<comment type="caution">
    <text evidence="2">The sequence shown here is derived from an EMBL/GenBank/DDBJ whole genome shotgun (WGS) entry which is preliminary data.</text>
</comment>
<dbReference type="Proteomes" id="UP000575985">
    <property type="component" value="Unassembled WGS sequence"/>
</dbReference>
<dbReference type="InterPro" id="IPR045935">
    <property type="entry name" value="DUF6355"/>
</dbReference>
<evidence type="ECO:0008006" key="4">
    <source>
        <dbReference type="Google" id="ProtNLM"/>
    </source>
</evidence>
<feature type="chain" id="PRO_5032497586" description="Secreted protein" evidence="1">
    <location>
        <begin position="33"/>
        <end position="112"/>
    </location>
</feature>
<keyword evidence="3" id="KW-1185">Reference proteome</keyword>
<dbReference type="InterPro" id="IPR006311">
    <property type="entry name" value="TAT_signal"/>
</dbReference>
<evidence type="ECO:0000313" key="2">
    <source>
        <dbReference type="EMBL" id="NYI99028.1"/>
    </source>
</evidence>
<keyword evidence="1" id="KW-0732">Signal</keyword>
<dbReference type="Pfam" id="PF19882">
    <property type="entry name" value="DUF6355"/>
    <property type="match status" value="1"/>
</dbReference>
<sequence>MTFTTKTRACAAAAAAAAGLALVGLGAPAAHAEQASAGEPCGYLDMGRYNHCGTGSVAVDVDQWNPAFPSSLYCVGPGITDLDNHSTEDWGVYYASYAPGYEGCTVGAVWVP</sequence>
<dbReference type="RefSeq" id="WP_179770077.1">
    <property type="nucleotide sequence ID" value="NZ_JACCFO010000001.1"/>
</dbReference>
<dbReference type="EMBL" id="JACCFO010000001">
    <property type="protein sequence ID" value="NYI99028.1"/>
    <property type="molecule type" value="Genomic_DNA"/>
</dbReference>
<name>A0A853BUQ7_9ACTN</name>
<gene>
    <name evidence="2" type="ORF">HNR12_005305</name>
</gene>
<dbReference type="AlphaFoldDB" id="A0A853BUQ7"/>
<reference evidence="2 3" key="1">
    <citation type="submission" date="2020-07" db="EMBL/GenBank/DDBJ databases">
        <title>Sequencing the genomes of 1000 actinobacteria strains.</title>
        <authorList>
            <person name="Klenk H.-P."/>
        </authorList>
    </citation>
    <scope>NUCLEOTIDE SEQUENCE [LARGE SCALE GENOMIC DNA]</scope>
    <source>
        <strain evidence="2 3">DSM 45927</strain>
    </source>
</reference>
<proteinExistence type="predicted"/>
<dbReference type="PROSITE" id="PS51318">
    <property type="entry name" value="TAT"/>
    <property type="match status" value="1"/>
</dbReference>
<evidence type="ECO:0000256" key="1">
    <source>
        <dbReference type="SAM" id="SignalP"/>
    </source>
</evidence>
<accession>A0A853BUQ7</accession>
<protein>
    <recommendedName>
        <fullName evidence="4">Secreted protein</fullName>
    </recommendedName>
</protein>
<evidence type="ECO:0000313" key="3">
    <source>
        <dbReference type="Proteomes" id="UP000575985"/>
    </source>
</evidence>
<feature type="signal peptide" evidence="1">
    <location>
        <begin position="1"/>
        <end position="32"/>
    </location>
</feature>
<organism evidence="2 3">
    <name type="scientific">Streptomonospora nanhaiensis</name>
    <dbReference type="NCBI Taxonomy" id="1323731"/>
    <lineage>
        <taxon>Bacteria</taxon>
        <taxon>Bacillati</taxon>
        <taxon>Actinomycetota</taxon>
        <taxon>Actinomycetes</taxon>
        <taxon>Streptosporangiales</taxon>
        <taxon>Nocardiopsidaceae</taxon>
        <taxon>Streptomonospora</taxon>
    </lineage>
</organism>